<dbReference type="EMBL" id="JBBMRA010000013">
    <property type="protein sequence ID" value="MEM5537315.1"/>
    <property type="molecule type" value="Genomic_DNA"/>
</dbReference>
<feature type="transmembrane region" description="Helical" evidence="6">
    <location>
        <begin position="291"/>
        <end position="313"/>
    </location>
</feature>
<evidence type="ECO:0000256" key="1">
    <source>
        <dbReference type="ARBA" id="ARBA00004370"/>
    </source>
</evidence>
<dbReference type="SUPFAM" id="SSF158472">
    <property type="entry name" value="HAMP domain-like"/>
    <property type="match status" value="1"/>
</dbReference>
<comment type="similarity">
    <text evidence="3">Belongs to the methyl-accepting chemotaxis (MCP) protein family.</text>
</comment>
<dbReference type="SMART" id="SM00304">
    <property type="entry name" value="HAMP"/>
    <property type="match status" value="2"/>
</dbReference>
<protein>
    <submittedName>
        <fullName evidence="9">HAMP domain-containing methyl-accepting chemotaxis protein</fullName>
    </submittedName>
</protein>
<keyword evidence="10" id="KW-1185">Reference proteome</keyword>
<keyword evidence="5" id="KW-0175">Coiled coil</keyword>
<evidence type="ECO:0000256" key="6">
    <source>
        <dbReference type="SAM" id="Phobius"/>
    </source>
</evidence>
<feature type="coiled-coil region" evidence="5">
    <location>
        <begin position="501"/>
        <end position="528"/>
    </location>
</feature>
<evidence type="ECO:0000256" key="3">
    <source>
        <dbReference type="ARBA" id="ARBA00029447"/>
    </source>
</evidence>
<comment type="subcellular location">
    <subcellularLocation>
        <location evidence="1">Membrane</location>
    </subcellularLocation>
</comment>
<evidence type="ECO:0000313" key="10">
    <source>
        <dbReference type="Proteomes" id="UP001449225"/>
    </source>
</evidence>
<dbReference type="InterPro" id="IPR003660">
    <property type="entry name" value="HAMP_dom"/>
</dbReference>
<reference evidence="9 10" key="1">
    <citation type="submission" date="2024-03" db="EMBL/GenBank/DDBJ databases">
        <title>Community enrichment and isolation of bacterial strains for fucoidan degradation.</title>
        <authorList>
            <person name="Sichert A."/>
        </authorList>
    </citation>
    <scope>NUCLEOTIDE SEQUENCE [LARGE SCALE GENOMIC DNA]</scope>
    <source>
        <strain evidence="9 10">AS76</strain>
    </source>
</reference>
<dbReference type="PANTHER" id="PTHR32089:SF114">
    <property type="entry name" value="METHYL-ACCEPTING CHEMOTAXIS PROTEIN MCPB"/>
    <property type="match status" value="1"/>
</dbReference>
<sequence>MQSFWEFKNVRIPIKFAIALALLCAGLIFMSASYYQTIVLQEKAQARSQDLNDFLLLVSRIQANVSEARYQEKSFQAEKEMDQLTMYNDIMETVDTDILSLKAYLRTDEDKALVEQFQAIIDQYQDTFYDASEASMEIGLSKEAGLSQEIRTLIWQTEPLVVWLERSWIREELNTLSTNIDEFVAGDGQTVTAEQVQANIVRLKNQIEATNLRSATQRSTSSNRETAVSNMNRVDELFVQLADSVERKYTQYTQLQTIIAQLAPKIDEVTELAAAYKVQNDNLQLDDMKEMATYFFISMGLMITALAVSMSIVKYGVIDPLRNIQNAIDRVRNGEVDARSELDSKDELGQLSNVLDSMLEEKENALQLKEAENKRLNSSIISLIQNVFQISQRDLTVRVPVAEDVTGAISDSVNQLVESIESVLLEVNVVSGRVNTASAQVKSQSETVLSYAEREKEEISETLDGLDSAIKAMELISKLAVISNNASQKAIKTSETAMDSVSQTIESINKIRQTIHEAEKRIKRLGERSQEIGGIVNLINNISERTHVLSLNASMHAASAGEAGRGLMVVVDEVQRLSENSREATSEIESLVNNIQLETADTINVINNVISDVVEGTRLAEEAGERMGETRTTTQTLVDSVVRIAHSSVKQAKVAEELRERATSINETTQATNAEMRQQAELSDELVDAAQELQKSISVFKLATTEH</sequence>
<accession>A0ABU9TUD2</accession>
<evidence type="ECO:0000256" key="2">
    <source>
        <dbReference type="ARBA" id="ARBA00023224"/>
    </source>
</evidence>
<organism evidence="9 10">
    <name type="scientific">Neptuniibacter pectenicola</name>
    <dbReference type="NCBI Taxonomy" id="1806669"/>
    <lineage>
        <taxon>Bacteria</taxon>
        <taxon>Pseudomonadati</taxon>
        <taxon>Pseudomonadota</taxon>
        <taxon>Gammaproteobacteria</taxon>
        <taxon>Oceanospirillales</taxon>
        <taxon>Oceanospirillaceae</taxon>
        <taxon>Neptuniibacter</taxon>
    </lineage>
</organism>
<dbReference type="CDD" id="cd06225">
    <property type="entry name" value="HAMP"/>
    <property type="match status" value="1"/>
</dbReference>
<evidence type="ECO:0000256" key="4">
    <source>
        <dbReference type="PROSITE-ProRule" id="PRU00284"/>
    </source>
</evidence>
<feature type="domain" description="HAMP" evidence="8">
    <location>
        <begin position="315"/>
        <end position="367"/>
    </location>
</feature>
<dbReference type="PROSITE" id="PS50111">
    <property type="entry name" value="CHEMOTAXIS_TRANSDUC_2"/>
    <property type="match status" value="1"/>
</dbReference>
<gene>
    <name evidence="9" type="ORF">WNY58_13040</name>
</gene>
<dbReference type="SUPFAM" id="SSF58104">
    <property type="entry name" value="Methyl-accepting chemotaxis protein (MCP) signaling domain"/>
    <property type="match status" value="1"/>
</dbReference>
<feature type="transmembrane region" description="Helical" evidence="6">
    <location>
        <begin position="12"/>
        <end position="35"/>
    </location>
</feature>
<dbReference type="Pfam" id="PF00015">
    <property type="entry name" value="MCPsignal"/>
    <property type="match status" value="1"/>
</dbReference>
<evidence type="ECO:0000259" key="7">
    <source>
        <dbReference type="PROSITE" id="PS50111"/>
    </source>
</evidence>
<dbReference type="Gene3D" id="6.10.340.10">
    <property type="match status" value="1"/>
</dbReference>
<keyword evidence="6" id="KW-1133">Transmembrane helix</keyword>
<keyword evidence="2 4" id="KW-0807">Transducer</keyword>
<comment type="caution">
    <text evidence="9">The sequence shown here is derived from an EMBL/GenBank/DDBJ whole genome shotgun (WGS) entry which is preliminary data.</text>
</comment>
<dbReference type="Proteomes" id="UP001449225">
    <property type="component" value="Unassembled WGS sequence"/>
</dbReference>
<feature type="domain" description="Methyl-accepting transducer" evidence="7">
    <location>
        <begin position="430"/>
        <end position="666"/>
    </location>
</feature>
<proteinExistence type="inferred from homology"/>
<dbReference type="Pfam" id="PF00672">
    <property type="entry name" value="HAMP"/>
    <property type="match status" value="1"/>
</dbReference>
<dbReference type="PROSITE" id="PS50885">
    <property type="entry name" value="HAMP"/>
    <property type="match status" value="2"/>
</dbReference>
<feature type="domain" description="HAMP" evidence="8">
    <location>
        <begin position="374"/>
        <end position="425"/>
    </location>
</feature>
<dbReference type="PANTHER" id="PTHR32089">
    <property type="entry name" value="METHYL-ACCEPTING CHEMOTAXIS PROTEIN MCPB"/>
    <property type="match status" value="1"/>
</dbReference>
<evidence type="ECO:0000259" key="8">
    <source>
        <dbReference type="PROSITE" id="PS50885"/>
    </source>
</evidence>
<evidence type="ECO:0000313" key="9">
    <source>
        <dbReference type="EMBL" id="MEM5537315.1"/>
    </source>
</evidence>
<keyword evidence="6" id="KW-0812">Transmembrane</keyword>
<dbReference type="Gene3D" id="1.10.287.950">
    <property type="entry name" value="Methyl-accepting chemotaxis protein"/>
    <property type="match status" value="1"/>
</dbReference>
<name>A0ABU9TUD2_9GAMM</name>
<keyword evidence="6" id="KW-0472">Membrane</keyword>
<dbReference type="RefSeq" id="WP_067988345.1">
    <property type="nucleotide sequence ID" value="NZ_CAXBCE010000030.1"/>
</dbReference>
<evidence type="ECO:0000256" key="5">
    <source>
        <dbReference type="SAM" id="Coils"/>
    </source>
</evidence>
<dbReference type="InterPro" id="IPR004089">
    <property type="entry name" value="MCPsignal_dom"/>
</dbReference>
<dbReference type="SMART" id="SM00283">
    <property type="entry name" value="MA"/>
    <property type="match status" value="1"/>
</dbReference>